<dbReference type="OrthoDB" id="25954at2"/>
<proteinExistence type="predicted"/>
<keyword evidence="1" id="KW-0813">Transport</keyword>
<reference evidence="5 6" key="1">
    <citation type="submission" date="2017-07" db="EMBL/GenBank/DDBJ databases">
        <title>Analysis of two Campylobacter avium genomes and identification of a novel hippuricase gene.</title>
        <authorList>
            <person name="Miller W.G."/>
            <person name="Chapman M.H."/>
            <person name="Yee E."/>
            <person name="Revez J."/>
            <person name="Bono J.L."/>
            <person name="Rossi M."/>
        </authorList>
    </citation>
    <scope>NUCLEOTIDE SEQUENCE [LARGE SCALE GENOMIC DNA]</scope>
    <source>
        <strain evidence="5 6">LMG 24591</strain>
    </source>
</reference>
<dbReference type="InterPro" id="IPR009050">
    <property type="entry name" value="Globin-like_sf"/>
</dbReference>
<evidence type="ECO:0000313" key="5">
    <source>
        <dbReference type="EMBL" id="ASQ30305.1"/>
    </source>
</evidence>
<dbReference type="KEGG" id="cavi:CAV_0638"/>
<organism evidence="5 6">
    <name type="scientific">Campylobacter avium LMG 24591</name>
    <dbReference type="NCBI Taxonomy" id="522484"/>
    <lineage>
        <taxon>Bacteria</taxon>
        <taxon>Pseudomonadati</taxon>
        <taxon>Campylobacterota</taxon>
        <taxon>Epsilonproteobacteria</taxon>
        <taxon>Campylobacterales</taxon>
        <taxon>Campylobacteraceae</taxon>
        <taxon>Campylobacter</taxon>
    </lineage>
</organism>
<protein>
    <submittedName>
        <fullName evidence="5">Group III truncated hemoglobin</fullName>
    </submittedName>
</protein>
<sequence>MKYDTINKEAIDKLMEIFYEKIRIDENLGKIFNAKIGTSNEAWKEHKEKISNFWQGMLLGQGDYNGQPLKAHMDLEPFPKEFFDIWLKLFEDSLNSIFNEEMKAVILQRANMIATNFKRVLYA</sequence>
<keyword evidence="2" id="KW-0349">Heme</keyword>
<keyword evidence="6" id="KW-1185">Reference proteome</keyword>
<name>A0A222MWN0_9BACT</name>
<dbReference type="GO" id="GO:0019825">
    <property type="term" value="F:oxygen binding"/>
    <property type="evidence" value="ECO:0007669"/>
    <property type="project" value="InterPro"/>
</dbReference>
<dbReference type="AlphaFoldDB" id="A0A222MWN0"/>
<accession>A0A222MWN0</accession>
<dbReference type="SUPFAM" id="SSF46458">
    <property type="entry name" value="Globin-like"/>
    <property type="match status" value="1"/>
</dbReference>
<keyword evidence="4" id="KW-0408">Iron</keyword>
<evidence type="ECO:0000256" key="2">
    <source>
        <dbReference type="ARBA" id="ARBA00022617"/>
    </source>
</evidence>
<evidence type="ECO:0000256" key="4">
    <source>
        <dbReference type="ARBA" id="ARBA00023004"/>
    </source>
</evidence>
<dbReference type="Pfam" id="PF01152">
    <property type="entry name" value="Bac_globin"/>
    <property type="match status" value="1"/>
</dbReference>
<gene>
    <name evidence="5" type="primary">ctb</name>
    <name evidence="5" type="ORF">CAV_0638</name>
</gene>
<dbReference type="Proteomes" id="UP000201169">
    <property type="component" value="Chromosome"/>
</dbReference>
<dbReference type="GO" id="GO:0046872">
    <property type="term" value="F:metal ion binding"/>
    <property type="evidence" value="ECO:0007669"/>
    <property type="project" value="UniProtKB-KW"/>
</dbReference>
<dbReference type="GO" id="GO:0020037">
    <property type="term" value="F:heme binding"/>
    <property type="evidence" value="ECO:0007669"/>
    <property type="project" value="InterPro"/>
</dbReference>
<evidence type="ECO:0000256" key="3">
    <source>
        <dbReference type="ARBA" id="ARBA00022723"/>
    </source>
</evidence>
<dbReference type="RefSeq" id="WP_094325071.1">
    <property type="nucleotide sequence ID" value="NZ_CP022347.1"/>
</dbReference>
<dbReference type="Gene3D" id="1.10.490.10">
    <property type="entry name" value="Globins"/>
    <property type="match status" value="1"/>
</dbReference>
<dbReference type="InterPro" id="IPR001486">
    <property type="entry name" value="Hemoglobin_trunc"/>
</dbReference>
<evidence type="ECO:0000313" key="6">
    <source>
        <dbReference type="Proteomes" id="UP000201169"/>
    </source>
</evidence>
<dbReference type="CDD" id="cd08916">
    <property type="entry name" value="TrHb3_P"/>
    <property type="match status" value="1"/>
</dbReference>
<dbReference type="EMBL" id="CP022347">
    <property type="protein sequence ID" value="ASQ30305.1"/>
    <property type="molecule type" value="Genomic_DNA"/>
</dbReference>
<evidence type="ECO:0000256" key="1">
    <source>
        <dbReference type="ARBA" id="ARBA00022448"/>
    </source>
</evidence>
<keyword evidence="3" id="KW-0479">Metal-binding</keyword>
<dbReference type="InterPro" id="IPR012292">
    <property type="entry name" value="Globin/Proto"/>
</dbReference>